<dbReference type="Proteomes" id="UP000309174">
    <property type="component" value="Unassembled WGS sequence"/>
</dbReference>
<protein>
    <submittedName>
        <fullName evidence="2">Uncharacterized protein</fullName>
    </submittedName>
</protein>
<proteinExistence type="predicted"/>
<dbReference type="EMBL" id="VCKW01000119">
    <property type="protein sequence ID" value="TMQ95325.1"/>
    <property type="molecule type" value="Genomic_DNA"/>
</dbReference>
<evidence type="ECO:0000313" key="3">
    <source>
        <dbReference type="Proteomes" id="UP000309174"/>
    </source>
</evidence>
<sequence>MTFADSELAAEIASLARDALPSHLSAAGRVSQLVRLFEDDRRLLRRVDPTVRVWDGYERDLAIAWEAVDTALVEAPERVAAPLDVLVRFALVRSTLVTTDDLPPALVSAAVDTGCWTVSRALSTIGRLTSPGRRAEGCYRLLAGGQLEQGTRRTVAAMLVELAALPRDEQPSRTLLGGVHLLGAEDRTEIAARIEDTARIDSVRLQPAQAAKLLGYENLIASETVPLLELVPELRRRRLVERLATTLVDALENMLREDRSTAPTEEAATPPIAQLGNDVLRSLVDPAYRLPELCDALLRLRPIIADQSGSMQLLARVDALMAAAQDVGPRGEGEPEDGGYLASIRNIFRRSTAHPSEPTIPNEEDPEPSRVVESLAKVQDRMIRKRLPHGADTPSRDAVPPTPGESDGRQQFLQFAQRAGGAAVIASVATVQKLDDASISTLVSALYQPDELAGQIVLADLIQEHGEEIVGMYDDQPAITVVVRKVKGHLLKCALEHSYKQGGLASAWDGVPEDQVMDADFQPALDLALALPAEAQRHSYWHTFEQGFPANVRSIPRLSALAVLLPYLNTEQMDQVFLEICRIPDGTVRRLGIELVAFRLSRTQVSEAIEIIEAAPDARELGWLFGELIQLLPREDGRRELIERWTAEASALIDGGPDLAEATLRKIERAAGIRWAETMANLRRMDANQRLDAAGGLAENVDGPLPAELAMEIMDLPPVNDRNMYSWRALALVAAAARLSDDWLPAAWQAAASLPKRLDVGDAQMWGWSWQYEYPFAAVVLALAPRLRGPLARRAFEAACEMPWEPREQIFRSLAEHSDTALSGDLFDHAVFTYRSYCAIEGTVKLPYSLEGTYVVQSIDEFQAMREVQLAELIALLAERLDERRMAEATRLACDFSNAGPRSWLPSRLLPQLAPEHRALPLASGLVASLEFLFDDPGRLDLIADLIPYLREELSRRAEPARRFVAQRFPERREGFLLDSDELRSLNAEDVDEYLRLVGIEDKEAMTAHLRAPGDERKREYLREIILRPIFAANLERHLTQVLTAAPPTARAELLRQAADVLEPDTHRAIVEHTLTQLLHAPLSITERLEGLAALLPVLHQGWLDELVEIIPLTAATDPVDESAASRRMFRLFMDDLAESEASKAMRFSDARHNAVVQMARQSDWGDRLTETLGVFHSECAFFLEDLLPQLSPPAVQRLVDHLDRLPDLDLAGPIVMLMPLVDDAVKRRLRSRLRRMNSPLARFWVMFAGQEEFEGGEAEWAQFARDTAELFQDPLSAGASLCLLIGYADEESRPHWREWALSHTLHLDEADTLRLVTAVAATGRRGDESATTLIRTVSGLPPEAAYRGALILARLGIDLRTQAAENAGALNLVISRRLRGLAERGRGRLLRSLAEDAVLFRAMGTDDGVAEIAAMVQDVCVDWRWP</sequence>
<keyword evidence="3" id="KW-1185">Reference proteome</keyword>
<comment type="caution">
    <text evidence="2">The sequence shown here is derived from an EMBL/GenBank/DDBJ whole genome shotgun (WGS) entry which is preliminary data.</text>
</comment>
<reference evidence="2 3" key="1">
    <citation type="submission" date="2019-05" db="EMBL/GenBank/DDBJ databases">
        <title>Draft genome sequence of Actinomadura sp. 14C53.</title>
        <authorList>
            <person name="Saricaoglu S."/>
            <person name="Isik K."/>
        </authorList>
    </citation>
    <scope>NUCLEOTIDE SEQUENCE [LARGE SCALE GENOMIC DNA]</scope>
    <source>
        <strain evidence="2 3">14C53</strain>
    </source>
</reference>
<organism evidence="2 3">
    <name type="scientific">Actinomadura soli</name>
    <dbReference type="NCBI Taxonomy" id="2508997"/>
    <lineage>
        <taxon>Bacteria</taxon>
        <taxon>Bacillati</taxon>
        <taxon>Actinomycetota</taxon>
        <taxon>Actinomycetes</taxon>
        <taxon>Streptosporangiales</taxon>
        <taxon>Thermomonosporaceae</taxon>
        <taxon>Actinomadura</taxon>
    </lineage>
</organism>
<feature type="region of interest" description="Disordered" evidence="1">
    <location>
        <begin position="383"/>
        <end position="408"/>
    </location>
</feature>
<name>A0A5C4J820_9ACTN</name>
<gene>
    <name evidence="2" type="ORF">ETD83_22625</name>
</gene>
<dbReference type="RefSeq" id="WP_138647151.1">
    <property type="nucleotide sequence ID" value="NZ_VCKW01000119.1"/>
</dbReference>
<evidence type="ECO:0000313" key="2">
    <source>
        <dbReference type="EMBL" id="TMQ95325.1"/>
    </source>
</evidence>
<accession>A0A5C4J820</accession>
<evidence type="ECO:0000256" key="1">
    <source>
        <dbReference type="SAM" id="MobiDB-lite"/>
    </source>
</evidence>